<evidence type="ECO:0000313" key="4">
    <source>
        <dbReference type="EMBL" id="MFC5006436.1"/>
    </source>
</evidence>
<name>A0ABV9WGI8_9ACTN</name>
<accession>A0ABV9WGI8</accession>
<dbReference type="EMBL" id="JBHSIU010000105">
    <property type="protein sequence ID" value="MFC5006436.1"/>
    <property type="molecule type" value="Genomic_DNA"/>
</dbReference>
<reference evidence="5" key="1">
    <citation type="journal article" date="2019" name="Int. J. Syst. Evol. Microbiol.">
        <title>The Global Catalogue of Microorganisms (GCM) 10K type strain sequencing project: providing services to taxonomists for standard genome sequencing and annotation.</title>
        <authorList>
            <consortium name="The Broad Institute Genomics Platform"/>
            <consortium name="The Broad Institute Genome Sequencing Center for Infectious Disease"/>
            <person name="Wu L."/>
            <person name="Ma J."/>
        </authorList>
    </citation>
    <scope>NUCLEOTIDE SEQUENCE [LARGE SCALE GENOMIC DNA]</scope>
    <source>
        <strain evidence="5">CGMCC 4.7152</strain>
    </source>
</reference>
<gene>
    <name evidence="4" type="ORF">ACFPIJ_52535</name>
</gene>
<proteinExistence type="inferred from homology"/>
<dbReference type="PANTHER" id="PTHR37313">
    <property type="entry name" value="UPF0749 PROTEIN RV1825"/>
    <property type="match status" value="1"/>
</dbReference>
<evidence type="ECO:0000256" key="3">
    <source>
        <dbReference type="SAM" id="MobiDB-lite"/>
    </source>
</evidence>
<dbReference type="InterPro" id="IPR010273">
    <property type="entry name" value="DUF881"/>
</dbReference>
<feature type="region of interest" description="Disordered" evidence="3">
    <location>
        <begin position="261"/>
        <end position="288"/>
    </location>
</feature>
<evidence type="ECO:0000256" key="1">
    <source>
        <dbReference type="ARBA" id="ARBA00009108"/>
    </source>
</evidence>
<keyword evidence="5" id="KW-1185">Reference proteome</keyword>
<feature type="coiled-coil region" evidence="2">
    <location>
        <begin position="73"/>
        <end position="107"/>
    </location>
</feature>
<dbReference type="Proteomes" id="UP001595912">
    <property type="component" value="Unassembled WGS sequence"/>
</dbReference>
<dbReference type="Pfam" id="PF05949">
    <property type="entry name" value="DUF881"/>
    <property type="match status" value="1"/>
</dbReference>
<sequence length="288" mass="30498">MTFARRDDLLGDLFRTPLDPGYAQAAARRAATGEPPPRWGRTARAVTLAAVGFLLAVAYHQAVAEAPSASRARDDLVADVRSRQRTVEDLQRQVDVLRTQVDQARDDALADASGAAQLRGLAARSGTGKVTGDGVVVRVVDAPPQVDPVTGKTEEENLGIVLDRDLQDVANGLWQAGAEAIAVNGQRLTATSTIRAAGGVILVDFKPVTSPYDVSAIGPPDLADTFSASATAKRFRRYVDNYRMQFGVKARKNLTLAAAPEPPLRYAHPPAPSVSSPSVSPSPSGGRR</sequence>
<protein>
    <submittedName>
        <fullName evidence="4">DUF881 domain-containing protein</fullName>
    </submittedName>
</protein>
<comment type="caution">
    <text evidence="4">The sequence shown here is derived from an EMBL/GenBank/DDBJ whole genome shotgun (WGS) entry which is preliminary data.</text>
</comment>
<comment type="similarity">
    <text evidence="1">Belongs to the UPF0749 family.</text>
</comment>
<evidence type="ECO:0000256" key="2">
    <source>
        <dbReference type="SAM" id="Coils"/>
    </source>
</evidence>
<dbReference type="Gene3D" id="3.30.70.1880">
    <property type="entry name" value="Protein of unknown function DUF881"/>
    <property type="match status" value="1"/>
</dbReference>
<feature type="compositionally biased region" description="Low complexity" evidence="3">
    <location>
        <begin position="273"/>
        <end position="288"/>
    </location>
</feature>
<keyword evidence="2" id="KW-0175">Coiled coil</keyword>
<organism evidence="4 5">
    <name type="scientific">Dactylosporangium cerinum</name>
    <dbReference type="NCBI Taxonomy" id="1434730"/>
    <lineage>
        <taxon>Bacteria</taxon>
        <taxon>Bacillati</taxon>
        <taxon>Actinomycetota</taxon>
        <taxon>Actinomycetes</taxon>
        <taxon>Micromonosporales</taxon>
        <taxon>Micromonosporaceae</taxon>
        <taxon>Dactylosporangium</taxon>
    </lineage>
</organism>
<dbReference type="RefSeq" id="WP_380127062.1">
    <property type="nucleotide sequence ID" value="NZ_JBHSIU010000105.1"/>
</dbReference>
<evidence type="ECO:0000313" key="5">
    <source>
        <dbReference type="Proteomes" id="UP001595912"/>
    </source>
</evidence>
<dbReference type="PANTHER" id="PTHR37313:SF1">
    <property type="entry name" value="UPF0749 PROTEIN RV1823"/>
    <property type="match status" value="1"/>
</dbReference>